<dbReference type="PROSITE" id="PS51885">
    <property type="entry name" value="NEPRILYSIN"/>
    <property type="match status" value="1"/>
</dbReference>
<keyword evidence="7" id="KW-0482">Metalloprotease</keyword>
<dbReference type="Gene3D" id="1.10.1380.10">
    <property type="entry name" value="Neutral endopeptidase , domain2"/>
    <property type="match status" value="1"/>
</dbReference>
<dbReference type="PANTHER" id="PTHR11733">
    <property type="entry name" value="ZINC METALLOPROTEASE FAMILY M13 NEPRILYSIN-RELATED"/>
    <property type="match status" value="1"/>
</dbReference>
<keyword evidence="4" id="KW-0479">Metal-binding</keyword>
<dbReference type="InterPro" id="IPR042089">
    <property type="entry name" value="Peptidase_M13_dom_2"/>
</dbReference>
<dbReference type="VEuPathDB" id="VectorBase:RSAN_043852"/>
<dbReference type="SUPFAM" id="SSF55486">
    <property type="entry name" value="Metalloproteases ('zincins'), catalytic domain"/>
    <property type="match status" value="1"/>
</dbReference>
<protein>
    <submittedName>
        <fullName evidence="10">Uncharacterized protein</fullName>
    </submittedName>
</protein>
<dbReference type="Proteomes" id="UP000821837">
    <property type="component" value="Chromosome 3"/>
</dbReference>
<evidence type="ECO:0000313" key="11">
    <source>
        <dbReference type="Proteomes" id="UP000821837"/>
    </source>
</evidence>
<organism evidence="10 11">
    <name type="scientific">Rhipicephalus sanguineus</name>
    <name type="common">Brown dog tick</name>
    <name type="synonym">Ixodes sanguineus</name>
    <dbReference type="NCBI Taxonomy" id="34632"/>
    <lineage>
        <taxon>Eukaryota</taxon>
        <taxon>Metazoa</taxon>
        <taxon>Ecdysozoa</taxon>
        <taxon>Arthropoda</taxon>
        <taxon>Chelicerata</taxon>
        <taxon>Arachnida</taxon>
        <taxon>Acari</taxon>
        <taxon>Parasitiformes</taxon>
        <taxon>Ixodida</taxon>
        <taxon>Ixodoidea</taxon>
        <taxon>Ixodidae</taxon>
        <taxon>Rhipicephalinae</taxon>
        <taxon>Rhipicephalus</taxon>
        <taxon>Rhipicephalus</taxon>
    </lineage>
</organism>
<keyword evidence="5" id="KW-0378">Hydrolase</keyword>
<dbReference type="GO" id="GO:0004222">
    <property type="term" value="F:metalloendopeptidase activity"/>
    <property type="evidence" value="ECO:0007669"/>
    <property type="project" value="InterPro"/>
</dbReference>
<dbReference type="InterPro" id="IPR024079">
    <property type="entry name" value="MetalloPept_cat_dom_sf"/>
</dbReference>
<dbReference type="EMBL" id="JABSTV010001249">
    <property type="protein sequence ID" value="KAH7962367.1"/>
    <property type="molecule type" value="Genomic_DNA"/>
</dbReference>
<dbReference type="InterPro" id="IPR000718">
    <property type="entry name" value="Peptidase_M13"/>
</dbReference>
<evidence type="ECO:0000256" key="7">
    <source>
        <dbReference type="ARBA" id="ARBA00023049"/>
    </source>
</evidence>
<evidence type="ECO:0000259" key="8">
    <source>
        <dbReference type="Pfam" id="PF01431"/>
    </source>
</evidence>
<reference evidence="10" key="2">
    <citation type="submission" date="2021-09" db="EMBL/GenBank/DDBJ databases">
        <authorList>
            <person name="Jia N."/>
            <person name="Wang J."/>
            <person name="Shi W."/>
            <person name="Du L."/>
            <person name="Sun Y."/>
            <person name="Zhan W."/>
            <person name="Jiang J."/>
            <person name="Wang Q."/>
            <person name="Zhang B."/>
            <person name="Ji P."/>
            <person name="Sakyi L.B."/>
            <person name="Cui X."/>
            <person name="Yuan T."/>
            <person name="Jiang B."/>
            <person name="Yang W."/>
            <person name="Lam T.T.-Y."/>
            <person name="Chang Q."/>
            <person name="Ding S."/>
            <person name="Wang X."/>
            <person name="Zhu J."/>
            <person name="Ruan X."/>
            <person name="Zhao L."/>
            <person name="Wei J."/>
            <person name="Que T."/>
            <person name="Du C."/>
            <person name="Cheng J."/>
            <person name="Dai P."/>
            <person name="Han X."/>
            <person name="Huang E."/>
            <person name="Gao Y."/>
            <person name="Liu J."/>
            <person name="Shao H."/>
            <person name="Ye R."/>
            <person name="Li L."/>
            <person name="Wei W."/>
            <person name="Wang X."/>
            <person name="Wang C."/>
            <person name="Huo Q."/>
            <person name="Li W."/>
            <person name="Guo W."/>
            <person name="Chen H."/>
            <person name="Chen S."/>
            <person name="Zhou L."/>
            <person name="Zhou L."/>
            <person name="Ni X."/>
            <person name="Tian J."/>
            <person name="Zhou Y."/>
            <person name="Sheng Y."/>
            <person name="Liu T."/>
            <person name="Pan Y."/>
            <person name="Xia L."/>
            <person name="Li J."/>
            <person name="Zhao F."/>
            <person name="Cao W."/>
        </authorList>
    </citation>
    <scope>NUCLEOTIDE SEQUENCE</scope>
    <source>
        <strain evidence="10">Rsan-2018</strain>
        <tissue evidence="10">Larvae</tissue>
    </source>
</reference>
<evidence type="ECO:0000256" key="4">
    <source>
        <dbReference type="ARBA" id="ARBA00022723"/>
    </source>
</evidence>
<dbReference type="GO" id="GO:0016485">
    <property type="term" value="P:protein processing"/>
    <property type="evidence" value="ECO:0007669"/>
    <property type="project" value="TreeGrafter"/>
</dbReference>
<dbReference type="Pfam" id="PF05649">
    <property type="entry name" value="Peptidase_M13_N"/>
    <property type="match status" value="1"/>
</dbReference>
<evidence type="ECO:0000313" key="10">
    <source>
        <dbReference type="EMBL" id="KAH7962367.1"/>
    </source>
</evidence>
<accession>A0A9D4T154</accession>
<feature type="domain" description="Peptidase M13 C-terminal" evidence="8">
    <location>
        <begin position="609"/>
        <end position="681"/>
    </location>
</feature>
<evidence type="ECO:0000259" key="9">
    <source>
        <dbReference type="Pfam" id="PF05649"/>
    </source>
</evidence>
<dbReference type="Gene3D" id="3.40.390.10">
    <property type="entry name" value="Collagenase (Catalytic Domain)"/>
    <property type="match status" value="1"/>
</dbReference>
<keyword evidence="6" id="KW-0862">Zinc</keyword>
<keyword evidence="11" id="KW-1185">Reference proteome</keyword>
<evidence type="ECO:0000256" key="1">
    <source>
        <dbReference type="ARBA" id="ARBA00001947"/>
    </source>
</evidence>
<dbReference type="GO" id="GO:0046872">
    <property type="term" value="F:metal ion binding"/>
    <property type="evidence" value="ECO:0007669"/>
    <property type="project" value="UniProtKB-KW"/>
</dbReference>
<evidence type="ECO:0000256" key="5">
    <source>
        <dbReference type="ARBA" id="ARBA00022801"/>
    </source>
</evidence>
<proteinExistence type="inferred from homology"/>
<sequence>MALLLLIVVLSRAFLPAVDNAYRSGKLVSSNRSVCRTSACVEYSEHLQRSLSTKANPCFNFYRYVCDTSSGTFESTLTTTSDRLKTHVLRSWLDDQAVVVGMQNGVSERTLLAASLFRSCVSGNGLGNTSSSDGVAQLRALMDERGLKWPYAVAPAPPPQDLLEVLVDWTLNWNVDVWFSLRVILADMSRRKFTFHVRHSAALQRWSKERAALQDGYMAFVTAYARELGASETEELDAVVQDVVQTEPEIEKILGGFPSDGSRQQKIETDAEPWKSAIQRKLGHSTYNVTAEDIAVISSQGLIAAVAILLSRDDKREKYYSSIGWAVARELGRLVSGSLRALQGTTSSDLQLWCWDRMDKFSTTSLVAPFYQSLLMGNAAALSRDIFDTLRSTIPRALSKSSWMDNRTKKIASSQIAALSLTFGFAKGIIPHDPLADQPSQSGGNRTVFGAWQRATTTYQSLSLEAKASLYSYDLLMSNAFFHGDSATVQLQPTLLQMPLYEDSLPVSLRYAGLGYVLMHQMMHALGDIFPLLEGDLRDPNLQSHPSFQERNRRVQCLRSFHREASASLGSAFSRYNYSDWFCGFATAPYLYEAVFGSSGDFAGRTSCAQREERLVGIEDLSAQQLFFVGLCSTLCTHSDPDNAPSSAEARCNVPLMHMPQFQSAFRCASGQPMIPTTRCSFW</sequence>
<comment type="cofactor">
    <cofactor evidence="1">
        <name>Zn(2+)</name>
        <dbReference type="ChEBI" id="CHEBI:29105"/>
    </cofactor>
</comment>
<dbReference type="PANTHER" id="PTHR11733:SF241">
    <property type="entry name" value="GH26575P-RELATED"/>
    <property type="match status" value="1"/>
</dbReference>
<gene>
    <name evidence="10" type="ORF">HPB52_015732</name>
</gene>
<dbReference type="GO" id="GO:0005886">
    <property type="term" value="C:plasma membrane"/>
    <property type="evidence" value="ECO:0007669"/>
    <property type="project" value="TreeGrafter"/>
</dbReference>
<dbReference type="Pfam" id="PF01431">
    <property type="entry name" value="Peptidase_M13"/>
    <property type="match status" value="2"/>
</dbReference>
<evidence type="ECO:0000256" key="2">
    <source>
        <dbReference type="ARBA" id="ARBA00007357"/>
    </source>
</evidence>
<dbReference type="InterPro" id="IPR008753">
    <property type="entry name" value="Peptidase_M13_N"/>
</dbReference>
<feature type="domain" description="Peptidase M13 N-terminal" evidence="9">
    <location>
        <begin position="57"/>
        <end position="425"/>
    </location>
</feature>
<keyword evidence="3" id="KW-0645">Protease</keyword>
<evidence type="ECO:0000256" key="3">
    <source>
        <dbReference type="ARBA" id="ARBA00022670"/>
    </source>
</evidence>
<dbReference type="InterPro" id="IPR018497">
    <property type="entry name" value="Peptidase_M13_C"/>
</dbReference>
<reference evidence="10" key="1">
    <citation type="journal article" date="2020" name="Cell">
        <title>Large-Scale Comparative Analyses of Tick Genomes Elucidate Their Genetic Diversity and Vector Capacities.</title>
        <authorList>
            <consortium name="Tick Genome and Microbiome Consortium (TIGMIC)"/>
            <person name="Jia N."/>
            <person name="Wang J."/>
            <person name="Shi W."/>
            <person name="Du L."/>
            <person name="Sun Y."/>
            <person name="Zhan W."/>
            <person name="Jiang J.F."/>
            <person name="Wang Q."/>
            <person name="Zhang B."/>
            <person name="Ji P."/>
            <person name="Bell-Sakyi L."/>
            <person name="Cui X.M."/>
            <person name="Yuan T.T."/>
            <person name="Jiang B.G."/>
            <person name="Yang W.F."/>
            <person name="Lam T.T."/>
            <person name="Chang Q.C."/>
            <person name="Ding S.J."/>
            <person name="Wang X.J."/>
            <person name="Zhu J.G."/>
            <person name="Ruan X.D."/>
            <person name="Zhao L."/>
            <person name="Wei J.T."/>
            <person name="Ye R.Z."/>
            <person name="Que T.C."/>
            <person name="Du C.H."/>
            <person name="Zhou Y.H."/>
            <person name="Cheng J.X."/>
            <person name="Dai P.F."/>
            <person name="Guo W.B."/>
            <person name="Han X.H."/>
            <person name="Huang E.J."/>
            <person name="Li L.F."/>
            <person name="Wei W."/>
            <person name="Gao Y.C."/>
            <person name="Liu J.Z."/>
            <person name="Shao H.Z."/>
            <person name="Wang X."/>
            <person name="Wang C.C."/>
            <person name="Yang T.C."/>
            <person name="Huo Q.B."/>
            <person name="Li W."/>
            <person name="Chen H.Y."/>
            <person name="Chen S.E."/>
            <person name="Zhou L.G."/>
            <person name="Ni X.B."/>
            <person name="Tian J.H."/>
            <person name="Sheng Y."/>
            <person name="Liu T."/>
            <person name="Pan Y.S."/>
            <person name="Xia L.Y."/>
            <person name="Li J."/>
            <person name="Zhao F."/>
            <person name="Cao W.C."/>
        </authorList>
    </citation>
    <scope>NUCLEOTIDE SEQUENCE</scope>
    <source>
        <strain evidence="10">Rsan-2018</strain>
    </source>
</reference>
<comment type="caution">
    <text evidence="10">The sequence shown here is derived from an EMBL/GenBank/DDBJ whole genome shotgun (WGS) entry which is preliminary data.</text>
</comment>
<comment type="similarity">
    <text evidence="2">Belongs to the peptidase M13 family.</text>
</comment>
<dbReference type="VEuPathDB" id="VectorBase:RSAN_046270"/>
<dbReference type="AlphaFoldDB" id="A0A9D4T154"/>
<name>A0A9D4T154_RHISA</name>
<feature type="domain" description="Peptidase M13 C-terminal" evidence="8">
    <location>
        <begin position="479"/>
        <end position="528"/>
    </location>
</feature>
<evidence type="ECO:0000256" key="6">
    <source>
        <dbReference type="ARBA" id="ARBA00022833"/>
    </source>
</evidence>